<dbReference type="AlphaFoldDB" id="A0A7T8B966"/>
<dbReference type="KEGG" id="bhc:JFL75_11775"/>
<reference evidence="1" key="1">
    <citation type="submission" date="2021-01" db="EMBL/GenBank/DDBJ databases">
        <title>Description of Breznakiella homolactica.</title>
        <authorList>
            <person name="Song Y."/>
            <person name="Brune A."/>
        </authorList>
    </citation>
    <scope>NUCLEOTIDE SEQUENCE</scope>
    <source>
        <strain evidence="1">RmG30</strain>
    </source>
</reference>
<proteinExistence type="predicted"/>
<gene>
    <name evidence="1" type="ORF">JFL75_11775</name>
</gene>
<name>A0A7T8B966_9SPIR</name>
<keyword evidence="2" id="KW-1185">Reference proteome</keyword>
<evidence type="ECO:0000313" key="2">
    <source>
        <dbReference type="Proteomes" id="UP000595917"/>
    </source>
</evidence>
<protein>
    <submittedName>
        <fullName evidence="1">Uncharacterized protein</fullName>
    </submittedName>
</protein>
<dbReference type="EMBL" id="CP067089">
    <property type="protein sequence ID" value="QQO07625.1"/>
    <property type="molecule type" value="Genomic_DNA"/>
</dbReference>
<organism evidence="1 2">
    <name type="scientific">Breznakiella homolactica</name>
    <dbReference type="NCBI Taxonomy" id="2798577"/>
    <lineage>
        <taxon>Bacteria</taxon>
        <taxon>Pseudomonadati</taxon>
        <taxon>Spirochaetota</taxon>
        <taxon>Spirochaetia</taxon>
        <taxon>Spirochaetales</taxon>
        <taxon>Breznakiellaceae</taxon>
        <taxon>Breznakiella</taxon>
    </lineage>
</organism>
<sequence>MLKKIISMYIFIFVITNLNADIRISGNVTGIATFGIADDDQSVPGGPDGVFTDRKNGYYMESNLGINYRPVSPFEIFFNATMKSRPGAPYVPLQLIYVDKQDFQISVDTIYGKINVFEALSFDLPIDLFVRAGRYNIAAKGYQNISGYKIESVTGKMETSTNFNFDLQADYLMPGSQNLSFMVATNYRLNQAVQKLYDNDIEAGRMHGDDITGEYAPMIVASASLAGLELPFGKFSAESIYILNAGGFNTGHNAAVSANFGIDISRELSVPLGLGFAYYEKNTDVSANSVGNYPGNITTDMRETFRSGLGTGIRYTGNPLSADLNFGFSYSHINHIYRDPISLFGASVDGKLTFDEKYFIGAGFIAGTIGDVRWKTNPDYITEDNNGYDHTFDFLDNYGYEIYGGIKFLPTCRLVVGYVHNQGLAMNYMLENMKGAVIKYKQKGTNAADSLYEIRGIYLKLEMYW</sequence>
<evidence type="ECO:0000313" key="1">
    <source>
        <dbReference type="EMBL" id="QQO07625.1"/>
    </source>
</evidence>
<dbReference type="Proteomes" id="UP000595917">
    <property type="component" value="Chromosome"/>
</dbReference>
<dbReference type="RefSeq" id="WP_215624931.1">
    <property type="nucleotide sequence ID" value="NZ_CP067089.2"/>
</dbReference>
<accession>A0A7T8B966</accession>